<organism evidence="1 2">
    <name type="scientific">Cotesia congregata</name>
    <name type="common">Parasitoid wasp</name>
    <name type="synonym">Apanteles congregatus</name>
    <dbReference type="NCBI Taxonomy" id="51543"/>
    <lineage>
        <taxon>Eukaryota</taxon>
        <taxon>Metazoa</taxon>
        <taxon>Ecdysozoa</taxon>
        <taxon>Arthropoda</taxon>
        <taxon>Hexapoda</taxon>
        <taxon>Insecta</taxon>
        <taxon>Pterygota</taxon>
        <taxon>Neoptera</taxon>
        <taxon>Endopterygota</taxon>
        <taxon>Hymenoptera</taxon>
        <taxon>Apocrita</taxon>
        <taxon>Ichneumonoidea</taxon>
        <taxon>Braconidae</taxon>
        <taxon>Microgastrinae</taxon>
        <taxon>Cotesia</taxon>
    </lineage>
</organism>
<evidence type="ECO:0000313" key="2">
    <source>
        <dbReference type="Proteomes" id="UP000786811"/>
    </source>
</evidence>
<dbReference type="Proteomes" id="UP000786811">
    <property type="component" value="Unassembled WGS sequence"/>
</dbReference>
<reference evidence="1" key="1">
    <citation type="submission" date="2021-04" db="EMBL/GenBank/DDBJ databases">
        <authorList>
            <person name="Chebbi M.A.C M."/>
        </authorList>
    </citation>
    <scope>NUCLEOTIDE SEQUENCE</scope>
</reference>
<dbReference type="EMBL" id="CAJNRD030001123">
    <property type="protein sequence ID" value="CAG5103003.1"/>
    <property type="molecule type" value="Genomic_DNA"/>
</dbReference>
<proteinExistence type="predicted"/>
<name>A0A8J2HMB9_COTCN</name>
<gene>
    <name evidence="1" type="ORF">HICCMSTLAB_LOCUS11292</name>
</gene>
<evidence type="ECO:0000313" key="1">
    <source>
        <dbReference type="EMBL" id="CAG5103003.1"/>
    </source>
</evidence>
<accession>A0A8J2HMB9</accession>
<protein>
    <submittedName>
        <fullName evidence="1">Uncharacterized protein</fullName>
    </submittedName>
</protein>
<dbReference type="AlphaFoldDB" id="A0A8J2HMB9"/>
<keyword evidence="2" id="KW-1185">Reference proteome</keyword>
<sequence>MNLSNSYTERKLRQHRKNQHTESLVLDYDVTNSSSFEENKFFESRLFFYQCTIAPRIDLQLLKDLRVANRLLHSTHYSPNTTHITDRTQL</sequence>
<comment type="caution">
    <text evidence="1">The sequence shown here is derived from an EMBL/GenBank/DDBJ whole genome shotgun (WGS) entry which is preliminary data.</text>
</comment>